<dbReference type="GO" id="GO:0009424">
    <property type="term" value="C:bacterial-type flagellum hook"/>
    <property type="evidence" value="ECO:0007669"/>
    <property type="project" value="TreeGrafter"/>
</dbReference>
<evidence type="ECO:0000256" key="2">
    <source>
        <dbReference type="ARBA" id="ARBA00009677"/>
    </source>
</evidence>
<evidence type="ECO:0000259" key="5">
    <source>
        <dbReference type="Pfam" id="PF00460"/>
    </source>
</evidence>
<dbReference type="PANTHER" id="PTHR30435:SF1">
    <property type="entry name" value="FLAGELLAR HOOK PROTEIN FLGE"/>
    <property type="match status" value="1"/>
</dbReference>
<dbReference type="InterPro" id="IPR053967">
    <property type="entry name" value="LlgE_F_G-like_D1"/>
</dbReference>
<dbReference type="Pfam" id="PF22692">
    <property type="entry name" value="LlgE_F_G_D1"/>
    <property type="match status" value="1"/>
</dbReference>
<comment type="subcellular location">
    <subcellularLocation>
        <location evidence="1 4">Bacterial flagellum basal body</location>
    </subcellularLocation>
</comment>
<dbReference type="InterPro" id="IPR020013">
    <property type="entry name" value="Flagellar_FlgE/F/G"/>
</dbReference>
<keyword evidence="9" id="KW-1185">Reference proteome</keyword>
<dbReference type="GO" id="GO:0071978">
    <property type="term" value="P:bacterial-type flagellum-dependent swarming motility"/>
    <property type="evidence" value="ECO:0007669"/>
    <property type="project" value="TreeGrafter"/>
</dbReference>
<dbReference type="HOGENOM" id="CLU_013687_2_3_5"/>
<sequence length="388" mass="40087">MSINGVFRTSVSGMNAQANRLSTVSENIANSSTNGYKRNSTEFASLVLAQGGGEYNPGSVKTQVRQSISQQGSIAATSSGSDLAIQGDGFFVVQDTAGREFYTRAGSFVQRTETIGGKETTFLVNTAGYRLTGSPVGGGAAAPIELPVGAIVAPKATDAGAFTIQFPESAAVGDTKKSSMVVYDSIGKAIEVPVDMEKTAANTWTVSYTDSGGPQTTTIVFDPNTGRPTAAPANMTYTHVNGDTVDIEFGSLTEYATDFSSKLVTNGNPPGSFTGFAFAENGTLSGVMNTGQLIPLYEMSLARFASPDQLQASAGNVYSATASSGVAALGGPGTNGYGSLVSSGLEQSNVDLASELTSMIESQRSYSANSKVFQTGAEILDVLVNLKR</sequence>
<dbReference type="BioCyc" id="AURANTIMONAS:SI859A1_02504-MONOMER"/>
<feature type="domain" description="Flagellar basal-body/hook protein C-terminal" evidence="6">
    <location>
        <begin position="345"/>
        <end position="386"/>
    </location>
</feature>
<evidence type="ECO:0000259" key="7">
    <source>
        <dbReference type="Pfam" id="PF22692"/>
    </source>
</evidence>
<dbReference type="GO" id="GO:0009425">
    <property type="term" value="C:bacterial-type flagellum basal body"/>
    <property type="evidence" value="ECO:0007669"/>
    <property type="project" value="UniProtKB-SubCell"/>
</dbReference>
<gene>
    <name evidence="8" type="ORF">SI859A1_02504</name>
</gene>
<dbReference type="RefSeq" id="WP_009210326.1">
    <property type="nucleotide sequence ID" value="NZ_BBWP01000002.1"/>
</dbReference>
<comment type="caution">
    <text evidence="8">The sequence shown here is derived from an EMBL/GenBank/DDBJ whole genome shotgun (WGS) entry which is preliminary data.</text>
</comment>
<evidence type="ECO:0000256" key="3">
    <source>
        <dbReference type="ARBA" id="ARBA00023143"/>
    </source>
</evidence>
<evidence type="ECO:0000259" key="6">
    <source>
        <dbReference type="Pfam" id="PF06429"/>
    </source>
</evidence>
<accession>Q1YLP3</accession>
<organism evidence="8 9">
    <name type="scientific">Aurantimonas manganoxydans (strain ATCC BAA-1229 / DSM 21871 / SI85-9A1)</name>
    <dbReference type="NCBI Taxonomy" id="287752"/>
    <lineage>
        <taxon>Bacteria</taxon>
        <taxon>Pseudomonadati</taxon>
        <taxon>Pseudomonadota</taxon>
        <taxon>Alphaproteobacteria</taxon>
        <taxon>Hyphomicrobiales</taxon>
        <taxon>Aurantimonadaceae</taxon>
        <taxon>Aurantimonas</taxon>
    </lineage>
</organism>
<dbReference type="InterPro" id="IPR037058">
    <property type="entry name" value="Falgellar_hook_FlgE_sf"/>
</dbReference>
<dbReference type="NCBIfam" id="TIGR03506">
    <property type="entry name" value="FlgEFG_subfam"/>
    <property type="match status" value="1"/>
</dbReference>
<evidence type="ECO:0000256" key="4">
    <source>
        <dbReference type="RuleBase" id="RU362116"/>
    </source>
</evidence>
<dbReference type="InterPro" id="IPR001444">
    <property type="entry name" value="Flag_bb_rod_N"/>
</dbReference>
<feature type="domain" description="Flagellar hook protein FlgE/F/G-like D1" evidence="7">
    <location>
        <begin position="84"/>
        <end position="150"/>
    </location>
</feature>
<dbReference type="SUPFAM" id="SSF117143">
    <property type="entry name" value="Flagellar hook protein flgE"/>
    <property type="match status" value="1"/>
</dbReference>
<protein>
    <recommendedName>
        <fullName evidence="4">Flagellar hook protein FlgE</fullName>
    </recommendedName>
</protein>
<dbReference type="Proteomes" id="UP000000321">
    <property type="component" value="Unassembled WGS sequence"/>
</dbReference>
<reference evidence="8 9" key="1">
    <citation type="journal article" date="2008" name="Appl. Environ. Microbiol.">
        <title>Genomic insights into Mn(II) oxidation by the marine alphaproteobacterium Aurantimonas sp. strain SI85-9A1.</title>
        <authorList>
            <person name="Dick G.J."/>
            <person name="Podell S."/>
            <person name="Johnson H.A."/>
            <person name="Rivera-Espinoza Y."/>
            <person name="Bernier-Latmani R."/>
            <person name="McCarthy J.K."/>
            <person name="Torpey J.W."/>
            <person name="Clement B.G."/>
            <person name="Gaasterland T."/>
            <person name="Tebo B.M."/>
        </authorList>
    </citation>
    <scope>NUCLEOTIDE SEQUENCE [LARGE SCALE GENOMIC DNA]</scope>
    <source>
        <strain evidence="8 9">SI85-9A1</strain>
    </source>
</reference>
<dbReference type="Pfam" id="PF00460">
    <property type="entry name" value="Flg_bb_rod"/>
    <property type="match status" value="1"/>
</dbReference>
<dbReference type="Pfam" id="PF06429">
    <property type="entry name" value="Flg_bbr_C"/>
    <property type="match status" value="1"/>
</dbReference>
<proteinExistence type="inferred from homology"/>
<dbReference type="InterPro" id="IPR019776">
    <property type="entry name" value="Flagellar_basal_body_rod_CS"/>
</dbReference>
<dbReference type="OrthoDB" id="8372879at2"/>
<dbReference type="EMBL" id="AAPJ01000001">
    <property type="protein sequence ID" value="EAS51688.1"/>
    <property type="molecule type" value="Genomic_DNA"/>
</dbReference>
<feature type="domain" description="Flagellar basal body rod protein N-terminal" evidence="5">
    <location>
        <begin position="7"/>
        <end position="37"/>
    </location>
</feature>
<dbReference type="GO" id="GO:0005829">
    <property type="term" value="C:cytosol"/>
    <property type="evidence" value="ECO:0007669"/>
    <property type="project" value="TreeGrafter"/>
</dbReference>
<name>Q1YLP3_AURMS</name>
<keyword evidence="8" id="KW-0969">Cilium</keyword>
<evidence type="ECO:0000313" key="8">
    <source>
        <dbReference type="EMBL" id="EAS51688.1"/>
    </source>
</evidence>
<dbReference type="InterPro" id="IPR010930">
    <property type="entry name" value="Flg_bb/hook_C_dom"/>
</dbReference>
<evidence type="ECO:0000313" key="9">
    <source>
        <dbReference type="Proteomes" id="UP000000321"/>
    </source>
</evidence>
<dbReference type="PROSITE" id="PS00588">
    <property type="entry name" value="FLAGELLA_BB_ROD"/>
    <property type="match status" value="1"/>
</dbReference>
<comment type="similarity">
    <text evidence="2 4">Belongs to the flagella basal body rod proteins family.</text>
</comment>
<dbReference type="PANTHER" id="PTHR30435">
    <property type="entry name" value="FLAGELLAR PROTEIN"/>
    <property type="match status" value="1"/>
</dbReference>
<evidence type="ECO:0000256" key="1">
    <source>
        <dbReference type="ARBA" id="ARBA00004117"/>
    </source>
</evidence>
<dbReference type="InterPro" id="IPR037925">
    <property type="entry name" value="FlgE/F/G-like"/>
</dbReference>
<keyword evidence="8" id="KW-0282">Flagellum</keyword>
<dbReference type="Gene3D" id="2.60.98.20">
    <property type="entry name" value="Flagellar hook protein FlgE"/>
    <property type="match status" value="1"/>
</dbReference>
<comment type="function">
    <text evidence="4">A flexible structure which links the flagellar filament to the drive apparatus in the basal body.</text>
</comment>
<dbReference type="AlphaFoldDB" id="Q1YLP3"/>
<keyword evidence="3 4" id="KW-0975">Bacterial flagellum</keyword>
<keyword evidence="8" id="KW-0966">Cell projection</keyword>